<dbReference type="RefSeq" id="WP_146956843.1">
    <property type="nucleotide sequence ID" value="NZ_CP042467.1"/>
</dbReference>
<keyword evidence="3" id="KW-1185">Reference proteome</keyword>
<feature type="compositionally biased region" description="Low complexity" evidence="1">
    <location>
        <begin position="26"/>
        <end position="40"/>
    </location>
</feature>
<accession>A0A5B8XK14</accession>
<gene>
    <name evidence="2" type="ORF">FRD01_01110</name>
</gene>
<feature type="region of interest" description="Disordered" evidence="1">
    <location>
        <begin position="26"/>
        <end position="66"/>
    </location>
</feature>
<reference evidence="2 3" key="1">
    <citation type="submission" date="2019-08" db="EMBL/GenBank/DDBJ databases">
        <authorList>
            <person name="Liang Q."/>
        </authorList>
    </citation>
    <scope>NUCLEOTIDE SEQUENCE [LARGE SCALE GENOMIC DNA]</scope>
    <source>
        <strain evidence="2 3">V1718</strain>
    </source>
</reference>
<dbReference type="EMBL" id="CP042467">
    <property type="protein sequence ID" value="QED25884.1"/>
    <property type="molecule type" value="Genomic_DNA"/>
</dbReference>
<sequence>MKYWALIAVGLVFAACDKNDEFAEAPSVEAPAPAEGAAPAKGSATDLPQNHPTMPTNAPQAGAALPGSPVSFNSVDEFGKTGALLWEAPEGWEARKPSSSMRLAEYIVNAEAGPAELTIFYFGVGGGGGVDANITRWIGQFSNPDGSAVNAERSTLESPVKTHLVSAEGTFNPGMAGSSPPKEGQKMLGAIAESSVGLFFFKLVGPKATVDANAQAFDSFVKSFKPGKS</sequence>
<name>A0A5B8XK14_9DELT</name>
<organism evidence="2 3">
    <name type="scientific">Microvenator marinus</name>
    <dbReference type="NCBI Taxonomy" id="2600177"/>
    <lineage>
        <taxon>Bacteria</taxon>
        <taxon>Deltaproteobacteria</taxon>
        <taxon>Bradymonadales</taxon>
        <taxon>Microvenatoraceae</taxon>
        <taxon>Microvenator</taxon>
    </lineage>
</organism>
<dbReference type="Proteomes" id="UP000321595">
    <property type="component" value="Chromosome"/>
</dbReference>
<dbReference type="PROSITE" id="PS51257">
    <property type="entry name" value="PROKAR_LIPOPROTEIN"/>
    <property type="match status" value="1"/>
</dbReference>
<feature type="compositionally biased region" description="Polar residues" evidence="1">
    <location>
        <begin position="46"/>
        <end position="59"/>
    </location>
</feature>
<evidence type="ECO:0000313" key="2">
    <source>
        <dbReference type="EMBL" id="QED25884.1"/>
    </source>
</evidence>
<evidence type="ECO:0000256" key="1">
    <source>
        <dbReference type="SAM" id="MobiDB-lite"/>
    </source>
</evidence>
<proteinExistence type="predicted"/>
<dbReference type="AlphaFoldDB" id="A0A5B8XK14"/>
<dbReference type="OrthoDB" id="5764172at2"/>
<protein>
    <submittedName>
        <fullName evidence="2">Uncharacterized protein</fullName>
    </submittedName>
</protein>
<evidence type="ECO:0000313" key="3">
    <source>
        <dbReference type="Proteomes" id="UP000321595"/>
    </source>
</evidence>
<dbReference type="KEGG" id="bbae:FRD01_01110"/>